<dbReference type="PANTHER" id="PTHR44169">
    <property type="entry name" value="NADPH-DEPENDENT 1-ACYLDIHYDROXYACETONE PHOSPHATE REDUCTASE"/>
    <property type="match status" value="1"/>
</dbReference>
<name>A0A3B0RLE9_9ZZZZ</name>
<feature type="region of interest" description="Disordered" evidence="3">
    <location>
        <begin position="213"/>
        <end position="239"/>
    </location>
</feature>
<dbReference type="SUPFAM" id="SSF51735">
    <property type="entry name" value="NAD(P)-binding Rossmann-fold domains"/>
    <property type="match status" value="1"/>
</dbReference>
<gene>
    <name evidence="4" type="ORF">MNBD_ALPHA08-2246</name>
</gene>
<dbReference type="InterPro" id="IPR036291">
    <property type="entry name" value="NAD(P)-bd_dom_sf"/>
</dbReference>
<dbReference type="InterPro" id="IPR002347">
    <property type="entry name" value="SDR_fam"/>
</dbReference>
<evidence type="ECO:0000256" key="1">
    <source>
        <dbReference type="ARBA" id="ARBA00006484"/>
    </source>
</evidence>
<dbReference type="PRINTS" id="PR00081">
    <property type="entry name" value="GDHRDH"/>
</dbReference>
<evidence type="ECO:0000256" key="3">
    <source>
        <dbReference type="SAM" id="MobiDB-lite"/>
    </source>
</evidence>
<accession>A0A3B0RLE9</accession>
<protein>
    <submittedName>
        <fullName evidence="4">NAD(P)-dependent oxidoreductase EC-YbbO</fullName>
    </submittedName>
</protein>
<reference evidence="4" key="1">
    <citation type="submission" date="2018-06" db="EMBL/GenBank/DDBJ databases">
        <authorList>
            <person name="Zhirakovskaya E."/>
        </authorList>
    </citation>
    <scope>NUCLEOTIDE SEQUENCE</scope>
</reference>
<organism evidence="4">
    <name type="scientific">hydrothermal vent metagenome</name>
    <dbReference type="NCBI Taxonomy" id="652676"/>
    <lineage>
        <taxon>unclassified sequences</taxon>
        <taxon>metagenomes</taxon>
        <taxon>ecological metagenomes</taxon>
    </lineage>
</organism>
<evidence type="ECO:0000256" key="2">
    <source>
        <dbReference type="ARBA" id="ARBA00023002"/>
    </source>
</evidence>
<dbReference type="PROSITE" id="PS00061">
    <property type="entry name" value="ADH_SHORT"/>
    <property type="match status" value="1"/>
</dbReference>
<dbReference type="InterPro" id="IPR020904">
    <property type="entry name" value="Sc_DH/Rdtase_CS"/>
</dbReference>
<dbReference type="PRINTS" id="PR00080">
    <property type="entry name" value="SDRFAMILY"/>
</dbReference>
<dbReference type="AlphaFoldDB" id="A0A3B0RLE9"/>
<proteinExistence type="inferred from homology"/>
<dbReference type="Gene3D" id="3.40.50.720">
    <property type="entry name" value="NAD(P)-binding Rossmann-like Domain"/>
    <property type="match status" value="1"/>
</dbReference>
<dbReference type="GO" id="GO:0016491">
    <property type="term" value="F:oxidoreductase activity"/>
    <property type="evidence" value="ECO:0007669"/>
    <property type="project" value="UniProtKB-KW"/>
</dbReference>
<keyword evidence="2" id="KW-0560">Oxidoreductase</keyword>
<evidence type="ECO:0000313" key="4">
    <source>
        <dbReference type="EMBL" id="VAV92769.1"/>
    </source>
</evidence>
<dbReference type="PANTHER" id="PTHR44169:SF6">
    <property type="entry name" value="NADPH-DEPENDENT 1-ACYLDIHYDROXYACETONE PHOSPHATE REDUCTASE"/>
    <property type="match status" value="1"/>
</dbReference>
<dbReference type="Pfam" id="PF00106">
    <property type="entry name" value="adh_short"/>
    <property type="match status" value="1"/>
</dbReference>
<comment type="similarity">
    <text evidence="1">Belongs to the short-chain dehydrogenases/reductases (SDR) family.</text>
</comment>
<dbReference type="CDD" id="cd05374">
    <property type="entry name" value="17beta-HSD-like_SDR_c"/>
    <property type="match status" value="1"/>
</dbReference>
<sequence length="295" mass="33048">MTERSILITGCSSGIGFTCALGMKERGWRVFATARNDADLARLEELGLEALYLDYTEVKSIENCANEVLERTNGQLDVLFNNGAFGQGGAVEDLRPDVLRYQLETNVIGWHDLTCRIIPSMRKRGFGRVVQCSSILGLIALKWRGAYNASKFAIEALSDTMRLELHGTGVFVCQIEPGPIRSKFQHHAITNFKNTIDMENSPHRLEYQKQMAGKSGRSLEGWGPETPQESRARSSKGWKLKSRLGPDAVLDKLIHAAESTRPKPRYYVTLPTHLGAFARRVLAGRWFDAFCRKIS</sequence>
<dbReference type="EMBL" id="UOEC01000103">
    <property type="protein sequence ID" value="VAV92769.1"/>
    <property type="molecule type" value="Genomic_DNA"/>
</dbReference>